<gene>
    <name evidence="2" type="ORF">Airi02_098490</name>
</gene>
<keyword evidence="3" id="KW-1185">Reference proteome</keyword>
<comment type="caution">
    <text evidence="2">The sequence shown here is derived from an EMBL/GenBank/DDBJ whole genome shotgun (WGS) entry which is preliminary data.</text>
</comment>
<dbReference type="Proteomes" id="UP001165074">
    <property type="component" value="Unassembled WGS sequence"/>
</dbReference>
<dbReference type="EMBL" id="BSTK01000023">
    <property type="protein sequence ID" value="GLY91921.1"/>
    <property type="molecule type" value="Genomic_DNA"/>
</dbReference>
<evidence type="ECO:0000313" key="3">
    <source>
        <dbReference type="Proteomes" id="UP001165074"/>
    </source>
</evidence>
<feature type="region of interest" description="Disordered" evidence="1">
    <location>
        <begin position="66"/>
        <end position="92"/>
    </location>
</feature>
<feature type="compositionally biased region" description="Basic and acidic residues" evidence="1">
    <location>
        <begin position="1"/>
        <end position="18"/>
    </location>
</feature>
<organism evidence="2 3">
    <name type="scientific">Actinoallomurus iriomotensis</name>
    <dbReference type="NCBI Taxonomy" id="478107"/>
    <lineage>
        <taxon>Bacteria</taxon>
        <taxon>Bacillati</taxon>
        <taxon>Actinomycetota</taxon>
        <taxon>Actinomycetes</taxon>
        <taxon>Streptosporangiales</taxon>
        <taxon>Thermomonosporaceae</taxon>
        <taxon>Actinoallomurus</taxon>
    </lineage>
</organism>
<proteinExistence type="predicted"/>
<feature type="region of interest" description="Disordered" evidence="1">
    <location>
        <begin position="1"/>
        <end position="42"/>
    </location>
</feature>
<evidence type="ECO:0000256" key="1">
    <source>
        <dbReference type="SAM" id="MobiDB-lite"/>
    </source>
</evidence>
<sequence length="92" mass="9500">MGPREGRGGPVEHADREGMNGPSDESGQASALCPSPSGSVAAPAGILAPAKVGVVREACMDSSSQSCFRRETASIRDISQCESNEERPKAAR</sequence>
<accession>A0A9W6SE45</accession>
<protein>
    <submittedName>
        <fullName evidence="2">Uncharacterized protein</fullName>
    </submittedName>
</protein>
<name>A0A9W6SE45_9ACTN</name>
<evidence type="ECO:0000313" key="2">
    <source>
        <dbReference type="EMBL" id="GLY91921.1"/>
    </source>
</evidence>
<reference evidence="2" key="1">
    <citation type="submission" date="2023-03" db="EMBL/GenBank/DDBJ databases">
        <title>Actinoallomurus iriomotensis NBRC 103684.</title>
        <authorList>
            <person name="Ichikawa N."/>
            <person name="Sato H."/>
            <person name="Tonouchi N."/>
        </authorList>
    </citation>
    <scope>NUCLEOTIDE SEQUENCE</scope>
    <source>
        <strain evidence="2">NBRC 103684</strain>
    </source>
</reference>
<dbReference type="AlphaFoldDB" id="A0A9W6SE45"/>